<reference evidence="7 8" key="1">
    <citation type="submission" date="2024-09" db="EMBL/GenBank/DDBJ databases">
        <title>T2T genomes of carrot and Alternaria dauci and their utility for understanding host-pathogen interaction during carrot leaf blight disease.</title>
        <authorList>
            <person name="Liu W."/>
            <person name="Xu S."/>
            <person name="Ou C."/>
            <person name="Liu X."/>
            <person name="Zhuang F."/>
            <person name="Deng X.W."/>
        </authorList>
    </citation>
    <scope>NUCLEOTIDE SEQUENCE [LARGE SCALE GENOMIC DNA]</scope>
    <source>
        <strain evidence="7 8">A2016</strain>
    </source>
</reference>
<feature type="region of interest" description="Disordered" evidence="5">
    <location>
        <begin position="1"/>
        <end position="159"/>
    </location>
</feature>
<evidence type="ECO:0000256" key="2">
    <source>
        <dbReference type="ARBA" id="ARBA00004286"/>
    </source>
</evidence>
<name>A0ABR3UMI9_9PLEO</name>
<comment type="subcellular location">
    <subcellularLocation>
        <location evidence="2">Chromosome</location>
    </subcellularLocation>
    <subcellularLocation>
        <location evidence="1">Nucleus</location>
    </subcellularLocation>
</comment>
<dbReference type="PANTHER" id="PTHR22980:SF5">
    <property type="entry name" value="CENP-T_HISTONE H4 HISTONE FOLD DOMAIN-CONTAINING PROTEIN"/>
    <property type="match status" value="1"/>
</dbReference>
<accession>A0ABR3UMI9</accession>
<dbReference type="PANTHER" id="PTHR22980">
    <property type="entry name" value="CORTISTATIN"/>
    <property type="match status" value="1"/>
</dbReference>
<evidence type="ECO:0000256" key="4">
    <source>
        <dbReference type="ARBA" id="ARBA00023242"/>
    </source>
</evidence>
<feature type="compositionally biased region" description="Acidic residues" evidence="5">
    <location>
        <begin position="338"/>
        <end position="350"/>
    </location>
</feature>
<dbReference type="InterPro" id="IPR009072">
    <property type="entry name" value="Histone-fold"/>
</dbReference>
<comment type="caution">
    <text evidence="7">The sequence shown here is derived from an EMBL/GenBank/DDBJ whole genome shotgun (WGS) entry which is preliminary data.</text>
</comment>
<feature type="region of interest" description="Disordered" evidence="5">
    <location>
        <begin position="522"/>
        <end position="550"/>
    </location>
</feature>
<dbReference type="RefSeq" id="XP_069307623.1">
    <property type="nucleotide sequence ID" value="XM_069451799.1"/>
</dbReference>
<evidence type="ECO:0000313" key="8">
    <source>
        <dbReference type="Proteomes" id="UP001578633"/>
    </source>
</evidence>
<dbReference type="CDD" id="cd22920">
    <property type="entry name" value="HFD_CENP-T"/>
    <property type="match status" value="1"/>
</dbReference>
<feature type="region of interest" description="Disordered" evidence="5">
    <location>
        <begin position="267"/>
        <end position="292"/>
    </location>
</feature>
<feature type="domain" description="CENP-T/Histone H4 histone fold" evidence="6">
    <location>
        <begin position="422"/>
        <end position="527"/>
    </location>
</feature>
<evidence type="ECO:0000259" key="6">
    <source>
        <dbReference type="Pfam" id="PF15511"/>
    </source>
</evidence>
<evidence type="ECO:0000313" key="7">
    <source>
        <dbReference type="EMBL" id="KAL1797039.1"/>
    </source>
</evidence>
<dbReference type="EMBL" id="JBHGVX010000004">
    <property type="protein sequence ID" value="KAL1797039.1"/>
    <property type="molecule type" value="Genomic_DNA"/>
</dbReference>
<feature type="region of interest" description="Disordered" evidence="5">
    <location>
        <begin position="306"/>
        <end position="377"/>
    </location>
</feature>
<dbReference type="InterPro" id="IPR035425">
    <property type="entry name" value="CENP-T/H4_C"/>
</dbReference>
<dbReference type="Gene3D" id="1.10.20.10">
    <property type="entry name" value="Histone, subunit A"/>
    <property type="match status" value="1"/>
</dbReference>
<dbReference type="Proteomes" id="UP001578633">
    <property type="component" value="Chromosome 4"/>
</dbReference>
<evidence type="ECO:0000256" key="3">
    <source>
        <dbReference type="ARBA" id="ARBA00022454"/>
    </source>
</evidence>
<feature type="compositionally biased region" description="Polar residues" evidence="5">
    <location>
        <begin position="18"/>
        <end position="31"/>
    </location>
</feature>
<feature type="compositionally biased region" description="Basic residues" evidence="5">
    <location>
        <begin position="1"/>
        <end position="10"/>
    </location>
</feature>
<dbReference type="Pfam" id="PF15511">
    <property type="entry name" value="CENP-T_C"/>
    <property type="match status" value="1"/>
</dbReference>
<dbReference type="SUPFAM" id="SSF47113">
    <property type="entry name" value="Histone-fold"/>
    <property type="match status" value="1"/>
</dbReference>
<organism evidence="7 8">
    <name type="scientific">Alternaria dauci</name>
    <dbReference type="NCBI Taxonomy" id="48095"/>
    <lineage>
        <taxon>Eukaryota</taxon>
        <taxon>Fungi</taxon>
        <taxon>Dikarya</taxon>
        <taxon>Ascomycota</taxon>
        <taxon>Pezizomycotina</taxon>
        <taxon>Dothideomycetes</taxon>
        <taxon>Pleosporomycetidae</taxon>
        <taxon>Pleosporales</taxon>
        <taxon>Pleosporineae</taxon>
        <taxon>Pleosporaceae</taxon>
        <taxon>Alternaria</taxon>
        <taxon>Alternaria sect. Porri</taxon>
    </lineage>
</organism>
<protein>
    <recommendedName>
        <fullName evidence="6">CENP-T/Histone H4 histone fold domain-containing protein</fullName>
    </recommendedName>
</protein>
<keyword evidence="4" id="KW-0539">Nucleus</keyword>
<gene>
    <name evidence="7" type="ORF">ACET3X_005579</name>
</gene>
<feature type="compositionally biased region" description="Basic and acidic residues" evidence="5">
    <location>
        <begin position="105"/>
        <end position="127"/>
    </location>
</feature>
<dbReference type="GeneID" id="96085901"/>
<feature type="compositionally biased region" description="Low complexity" evidence="5">
    <location>
        <begin position="40"/>
        <end position="68"/>
    </location>
</feature>
<feature type="compositionally biased region" description="Acidic residues" evidence="5">
    <location>
        <begin position="316"/>
        <end position="330"/>
    </location>
</feature>
<feature type="compositionally biased region" description="Basic and acidic residues" evidence="5">
    <location>
        <begin position="306"/>
        <end position="315"/>
    </location>
</feature>
<sequence length="550" mass="60979">MAQSARKKQRLSPERDAQQTPSNNASLQPTTPFRRATSAGPTPGSRRTPIPRTPGTGLTPRGGPATRPLPSRRIAPTTPHAIRALRERANAARTPGNNRRRSGRIQRETPRDILRDLSRALARDTRPVEPSPQALPQRTRHSALDLPDVEDGPNMPAPRLSMPLENMYDDDSFHSAPPRQSLLPDLPDDVDGGTVQSLEFGRRAISEDPRFMFGGRQSERFGDLSELGAVEEEYKVDGTFINRRADGLFDPAIDGAVDGEDSTIQALTGRRDGRPSDVDLGVFGDGEDDTEEPTFRFMIPERMRVSAQEDAHGVQDEQEEVEQEEDEQEQDAPLALPDDYDSLDGDDQDEITAALDGEDPTQTNGMLGWESDPPADDDAELAAYREEESAIDRSLQTKSPEQASAVQLKGVRKPKEYMVSEHGIGFPSFPAAPVKKLALSFMKSQGGKAQLNKETVDALVRTTNDFFEQISMDLAAYAQHGGRKMIEESDVLALMKRTRKTTSNSTSFSLAQKMLPRELLQQLRMEPPVKLKGQKRKRLNPIREEVEDDD</sequence>
<evidence type="ECO:0000256" key="5">
    <source>
        <dbReference type="SAM" id="MobiDB-lite"/>
    </source>
</evidence>
<evidence type="ECO:0000256" key="1">
    <source>
        <dbReference type="ARBA" id="ARBA00004123"/>
    </source>
</evidence>
<proteinExistence type="predicted"/>
<keyword evidence="3" id="KW-0158">Chromosome</keyword>
<keyword evidence="8" id="KW-1185">Reference proteome</keyword>